<evidence type="ECO:0000256" key="1">
    <source>
        <dbReference type="SAM" id="MobiDB-lite"/>
    </source>
</evidence>
<evidence type="ECO:0000259" key="2">
    <source>
        <dbReference type="Pfam" id="PF25002"/>
    </source>
</evidence>
<sequence length="555" mass="62567">MPIASHGEVVSLAKVIRISSASRKRREIEKWESQLPSERPRPATKIWGMGLFLVFFPEEKSAAAAAAASTTSTAIVGKATSCSTPSSSTKIIKSINSNSPILTKTQSTISVCVLLLFLTLLLFTLSTFEPTIPNPTTTIKTPRRFLSDNPPNTFVNTQQTKSKFSSFYSIWTSRYQPRNGRRGEFLSSFALQGMGKLYSRGTRAMSDLVVAHVVEDTDEDEFRLFLRLLHRSGLTARADLVFLFGSSSSESRFEGLIREENDSFLRLVHHYKKSNTTSHDSVSLPALRFDVTQFLKHGRQEMWESVWGKGIRVKNSNDSDESEGELTQLSYGSVVGFEVSELDPENSLAGFLDHLPMSLRRWACYPMLLGRVRRYFKHIMLVDVKKLLLLIDPLGRFRNRRPESVYMSTKQETTSSTKHGKRRNNNKNKNSDKSQSHYQVNSAILMGGTRGIRRFSNTMLTEIVRVAMRHRKGKSITESAILSQLAGNEHILKNVDLIKLTEPIPVASELSELNSSGQGDNYRIIQRDNGNHDLNSIIMKHICSCEVDSRVYRDC</sequence>
<comment type="caution">
    <text evidence="3">The sequence shown here is derived from an EMBL/GenBank/DDBJ whole genome shotgun (WGS) entry which is preliminary data.</text>
</comment>
<name>A0ABQ9MNX2_HEVBR</name>
<feature type="domain" description="DUF7780" evidence="2">
    <location>
        <begin position="188"/>
        <end position="502"/>
    </location>
</feature>
<feature type="compositionally biased region" description="Polar residues" evidence="1">
    <location>
        <begin position="406"/>
        <end position="417"/>
    </location>
</feature>
<proteinExistence type="predicted"/>
<keyword evidence="4" id="KW-1185">Reference proteome</keyword>
<dbReference type="EMBL" id="JARPOI010000005">
    <property type="protein sequence ID" value="KAJ9181085.1"/>
    <property type="molecule type" value="Genomic_DNA"/>
</dbReference>
<dbReference type="Proteomes" id="UP001174677">
    <property type="component" value="Chromosome 5"/>
</dbReference>
<dbReference type="PANTHER" id="PTHR34960">
    <property type="entry name" value="EMB|CAB68146.1-RELATED"/>
    <property type="match status" value="1"/>
</dbReference>
<dbReference type="PANTHER" id="PTHR34960:SF1">
    <property type="entry name" value="EMB|CAB68146.1-RELATED"/>
    <property type="match status" value="1"/>
</dbReference>
<dbReference type="Pfam" id="PF25002">
    <property type="entry name" value="DUF7780"/>
    <property type="match status" value="1"/>
</dbReference>
<dbReference type="InterPro" id="IPR056682">
    <property type="entry name" value="DUF7780"/>
</dbReference>
<evidence type="ECO:0000313" key="3">
    <source>
        <dbReference type="EMBL" id="KAJ9181085.1"/>
    </source>
</evidence>
<organism evidence="3 4">
    <name type="scientific">Hevea brasiliensis</name>
    <name type="common">Para rubber tree</name>
    <name type="synonym">Siphonia brasiliensis</name>
    <dbReference type="NCBI Taxonomy" id="3981"/>
    <lineage>
        <taxon>Eukaryota</taxon>
        <taxon>Viridiplantae</taxon>
        <taxon>Streptophyta</taxon>
        <taxon>Embryophyta</taxon>
        <taxon>Tracheophyta</taxon>
        <taxon>Spermatophyta</taxon>
        <taxon>Magnoliopsida</taxon>
        <taxon>eudicotyledons</taxon>
        <taxon>Gunneridae</taxon>
        <taxon>Pentapetalae</taxon>
        <taxon>rosids</taxon>
        <taxon>fabids</taxon>
        <taxon>Malpighiales</taxon>
        <taxon>Euphorbiaceae</taxon>
        <taxon>Crotonoideae</taxon>
        <taxon>Micrandreae</taxon>
        <taxon>Hevea</taxon>
    </lineage>
</organism>
<reference evidence="3" key="1">
    <citation type="journal article" date="2023" name="Plant Biotechnol. J.">
        <title>Chromosome-level wild Hevea brasiliensis genome provides new tools for genomic-assisted breeding and valuable loci to elevate rubber yield.</title>
        <authorList>
            <person name="Cheng H."/>
            <person name="Song X."/>
            <person name="Hu Y."/>
            <person name="Wu T."/>
            <person name="Yang Q."/>
            <person name="An Z."/>
            <person name="Feng S."/>
            <person name="Deng Z."/>
            <person name="Wu W."/>
            <person name="Zeng X."/>
            <person name="Tu M."/>
            <person name="Wang X."/>
            <person name="Huang H."/>
        </authorList>
    </citation>
    <scope>NUCLEOTIDE SEQUENCE</scope>
    <source>
        <strain evidence="3">MT/VB/25A 57/8</strain>
    </source>
</reference>
<feature type="region of interest" description="Disordered" evidence="1">
    <location>
        <begin position="402"/>
        <end position="438"/>
    </location>
</feature>
<evidence type="ECO:0000313" key="4">
    <source>
        <dbReference type="Proteomes" id="UP001174677"/>
    </source>
</evidence>
<gene>
    <name evidence="3" type="ORF">P3X46_009252</name>
</gene>
<protein>
    <recommendedName>
        <fullName evidence="2">DUF7780 domain-containing protein</fullName>
    </recommendedName>
</protein>
<accession>A0ABQ9MNX2</accession>